<dbReference type="Proteomes" id="UP000631653">
    <property type="component" value="Unassembled WGS sequence"/>
</dbReference>
<evidence type="ECO:0000313" key="1">
    <source>
        <dbReference type="EMBL" id="NHN87401.1"/>
    </source>
</evidence>
<dbReference type="EMBL" id="WOSY01000001">
    <property type="protein sequence ID" value="NHN87401.1"/>
    <property type="molecule type" value="Genomic_DNA"/>
</dbReference>
<sequence>MALNWKGIATFRIGRSKRQQVDWGNAMFLPPSQLVFNLSEIGLPKFAAQPHANTEHTVTTLAIFTGAARTTCTSDE</sequence>
<accession>A0ABX0JVZ8</accession>
<evidence type="ECO:0000313" key="2">
    <source>
        <dbReference type="Proteomes" id="UP000631653"/>
    </source>
</evidence>
<gene>
    <name evidence="1" type="ORF">GOB81_01960</name>
</gene>
<reference evidence="1 2" key="1">
    <citation type="journal article" date="2020" name="Int. J. Syst. Evol. Microbiol.">
        <title>Novel acetic acid bacteria from cider fermentations: Acetobacter conturbans sp. nov. and Acetobacter fallax sp. nov.</title>
        <authorList>
            <person name="Sombolestani A.S."/>
            <person name="Cleenwerck I."/>
            <person name="Cnockaert M."/>
            <person name="Borremans W."/>
            <person name="Wieme A.D."/>
            <person name="De Vuyst L."/>
            <person name="Vandamme P."/>
        </authorList>
    </citation>
    <scope>NUCLEOTIDE SEQUENCE [LARGE SCALE GENOMIC DNA]</scope>
    <source>
        <strain evidence="1 2">LMG 1627</strain>
    </source>
</reference>
<dbReference type="RefSeq" id="WP_173568672.1">
    <property type="nucleotide sequence ID" value="NZ_WOSY01000001.1"/>
</dbReference>
<comment type="caution">
    <text evidence="1">The sequence shown here is derived from an EMBL/GenBank/DDBJ whole genome shotgun (WGS) entry which is preliminary data.</text>
</comment>
<name>A0ABX0JVZ8_9PROT</name>
<proteinExistence type="predicted"/>
<protein>
    <submittedName>
        <fullName evidence="1">Uncharacterized protein</fullName>
    </submittedName>
</protein>
<keyword evidence="2" id="KW-1185">Reference proteome</keyword>
<organism evidence="1 2">
    <name type="scientific">Acetobacter conturbans</name>
    <dbReference type="NCBI Taxonomy" id="1737472"/>
    <lineage>
        <taxon>Bacteria</taxon>
        <taxon>Pseudomonadati</taxon>
        <taxon>Pseudomonadota</taxon>
        <taxon>Alphaproteobacteria</taxon>
        <taxon>Acetobacterales</taxon>
        <taxon>Acetobacteraceae</taxon>
        <taxon>Acetobacter</taxon>
    </lineage>
</organism>